<evidence type="ECO:0000256" key="2">
    <source>
        <dbReference type="ARBA" id="ARBA00022517"/>
    </source>
</evidence>
<evidence type="ECO:0000256" key="8">
    <source>
        <dbReference type="PROSITE-ProRule" id="PRU00221"/>
    </source>
</evidence>
<dbReference type="PROSITE" id="PS50294">
    <property type="entry name" value="WD_REPEATS_REGION"/>
    <property type="match status" value="1"/>
</dbReference>
<keyword evidence="2" id="KW-0690">Ribosome biogenesis</keyword>
<dbReference type="GO" id="GO:0032040">
    <property type="term" value="C:small-subunit processome"/>
    <property type="evidence" value="ECO:0007669"/>
    <property type="project" value="InterPro"/>
</dbReference>
<reference evidence="11" key="1">
    <citation type="submission" date="2016-05" db="EMBL/GenBank/DDBJ databases">
        <title>Comparative genomics of biotechnologically important yeasts.</title>
        <authorList>
            <consortium name="DOE Joint Genome Institute"/>
            <person name="Riley R."/>
            <person name="Haridas S."/>
            <person name="Wolfe K.H."/>
            <person name="Lopes M.R."/>
            <person name="Hittinger C.T."/>
            <person name="Goker M."/>
            <person name="Salamov A."/>
            <person name="Wisecaver J."/>
            <person name="Long T.M."/>
            <person name="Aerts A.L."/>
            <person name="Barry K."/>
            <person name="Choi C."/>
            <person name="Clum A."/>
            <person name="Coughlan A.Y."/>
            <person name="Deshpande S."/>
            <person name="Douglass A.P."/>
            <person name="Hanson S.J."/>
            <person name="Klenk H.-P."/>
            <person name="Labutti K."/>
            <person name="Lapidus A."/>
            <person name="Lindquist E."/>
            <person name="Lipzen A."/>
            <person name="Meier-Kolthoff J.P."/>
            <person name="Ohm R.A."/>
            <person name="Otillar R.P."/>
            <person name="Pangilinan J."/>
            <person name="Peng Y."/>
            <person name="Rokas A."/>
            <person name="Rosa C.A."/>
            <person name="Scheuner C."/>
            <person name="Sibirny A.A."/>
            <person name="Slot J.C."/>
            <person name="Stielow J.B."/>
            <person name="Sun H."/>
            <person name="Kurtzman C.P."/>
            <person name="Blackwell M."/>
            <person name="Grigoriev I.V."/>
            <person name="Jeffries T.W."/>
        </authorList>
    </citation>
    <scope>NUCLEOTIDE SEQUENCE [LARGE SCALE GENOMIC DNA]</scope>
    <source>
        <strain evidence="11">NRRL Y-1933</strain>
    </source>
</reference>
<keyword evidence="4 8" id="KW-0853">WD repeat</keyword>
<dbReference type="InterPro" id="IPR011047">
    <property type="entry name" value="Quinoprotein_ADH-like_sf"/>
</dbReference>
<dbReference type="Pfam" id="PF23869">
    <property type="entry name" value="Beta-prop_WDR75_1st"/>
    <property type="match status" value="1"/>
</dbReference>
<dbReference type="InterPro" id="IPR001680">
    <property type="entry name" value="WD40_rpt"/>
</dbReference>
<proteinExistence type="predicted"/>
<evidence type="ECO:0000256" key="3">
    <source>
        <dbReference type="ARBA" id="ARBA00022552"/>
    </source>
</evidence>
<protein>
    <submittedName>
        <fullName evidence="10">U3 small nucleolar RNA-associated protein</fullName>
    </submittedName>
</protein>
<name>A0A1E4RTF7_9ASCO</name>
<dbReference type="GO" id="GO:2000234">
    <property type="term" value="P:positive regulation of rRNA processing"/>
    <property type="evidence" value="ECO:0007669"/>
    <property type="project" value="TreeGrafter"/>
</dbReference>
<dbReference type="InterPro" id="IPR015943">
    <property type="entry name" value="WD40/YVTN_repeat-like_dom_sf"/>
</dbReference>
<keyword evidence="5" id="KW-0677">Repeat</keyword>
<dbReference type="OrthoDB" id="4096at2759"/>
<dbReference type="Proteomes" id="UP000095085">
    <property type="component" value="Unassembled WGS sequence"/>
</dbReference>
<keyword evidence="7" id="KW-0539">Nucleus</keyword>
<dbReference type="SUPFAM" id="SSF50978">
    <property type="entry name" value="WD40 repeat-like"/>
    <property type="match status" value="1"/>
</dbReference>
<dbReference type="PANTHER" id="PTHR44215:SF1">
    <property type="entry name" value="WD REPEAT-CONTAINING PROTEIN 75"/>
    <property type="match status" value="1"/>
</dbReference>
<feature type="domain" description="WD repeat-containing protein 75 second beta-propeller" evidence="9">
    <location>
        <begin position="440"/>
        <end position="703"/>
    </location>
</feature>
<dbReference type="Gene3D" id="2.130.10.10">
    <property type="entry name" value="YVTN repeat-like/Quinoprotein amine dehydrogenase"/>
    <property type="match status" value="2"/>
</dbReference>
<evidence type="ECO:0000256" key="4">
    <source>
        <dbReference type="ARBA" id="ARBA00022574"/>
    </source>
</evidence>
<dbReference type="GO" id="GO:0045943">
    <property type="term" value="P:positive regulation of transcription by RNA polymerase I"/>
    <property type="evidence" value="ECO:0007669"/>
    <property type="project" value="InterPro"/>
</dbReference>
<evidence type="ECO:0000256" key="1">
    <source>
        <dbReference type="ARBA" id="ARBA00004604"/>
    </source>
</evidence>
<dbReference type="EMBL" id="KV454538">
    <property type="protein sequence ID" value="ODV70481.1"/>
    <property type="molecule type" value="Genomic_DNA"/>
</dbReference>
<accession>A0A1E4RTF7</accession>
<dbReference type="STRING" id="984485.A0A1E4RTF7"/>
<dbReference type="AlphaFoldDB" id="A0A1E4RTF7"/>
<dbReference type="GeneID" id="30993760"/>
<gene>
    <name evidence="10" type="ORF">HYPBUDRAFT_119069</name>
</gene>
<keyword evidence="3" id="KW-0698">rRNA processing</keyword>
<dbReference type="SUPFAM" id="SSF50998">
    <property type="entry name" value="Quinoprotein alcohol dehydrogenase-like"/>
    <property type="match status" value="1"/>
</dbReference>
<evidence type="ECO:0000256" key="7">
    <source>
        <dbReference type="ARBA" id="ARBA00023242"/>
    </source>
</evidence>
<evidence type="ECO:0000313" key="11">
    <source>
        <dbReference type="Proteomes" id="UP000095085"/>
    </source>
</evidence>
<dbReference type="PANTHER" id="PTHR44215">
    <property type="entry name" value="WD REPEAT-CONTAINING PROTEIN 75"/>
    <property type="match status" value="1"/>
</dbReference>
<dbReference type="PROSITE" id="PS50082">
    <property type="entry name" value="WD_REPEATS_2"/>
    <property type="match status" value="1"/>
</dbReference>
<dbReference type="InterPro" id="IPR053826">
    <property type="entry name" value="WDR75"/>
</dbReference>
<sequence length="808" mass="90656">MVKSGEWSLSLASGGKAVSFPNASSCASIFSQDGRYNIVLLNRQIRVYFVSTRQCIKTIEVDCSEVVGAKIDIMNGNHLLLFSSLGRITTVNWREKVDEAIISREEIKTNVVGVVSVKEKVFYLVSGKMQKYSLRTLLKVNRSNLEVEQILNVDSVTHYTISNDCEKILFINTLHQAILYNLSILDDSEGLNLSNQVEATKEVISFNAKSQVTSLAVSNSSTIAIGFHLGAIQILYGGLLNSKPHRVFKWHIDQVKSLEFTPDGNYLLSGGLEKVLVFWHLETDKNQFLPRLNGIIENITIDENKSDYYTLTLKSDNEFSNNDSNLEILIISAIDLVSRLSINTIKPKFNNPIHSSLAKTRSIFNKNPSNFDLSKLIYDYSSSFEIHPITNHLYFPYDSSIQSYDPIKNEQNFMQDVAPTLNTGKVRSETKLAEPVVSLLSFTQNGEWMCTFDSVATSEVDNLLSKDDTQYALKFWKFIEKSTAEDKQGHWELTTKILDPHGNSSPIVSIIPAPSSYHQGTAFLTADNKGGLRVWRPRIPKEIYKNSNSKQQQTAWTLRKSKPSGAMESDSVDCAWSDDGSIIILGHELSISLISSTTFETIPYDQFKIPSLTGSKIRSLKLIDNNLIILSKTRITSFNLLTGQKNSLVAQVNTTIGGRNLISIDRSNQLICLGVNYYSKDNSDLNIKSKIFIFKPDHLKPVSVLDYNKGISSIRYYNSSFIFVDLNSTIGYISSSKLKLDKLDESLLKIDEPIKPRTQPQSQSAPVKIDESSQVVKAIDVNTFQPVFDNIEGIQIDTLFDRIVKIVN</sequence>
<feature type="repeat" description="WD" evidence="8">
    <location>
        <begin position="248"/>
        <end position="289"/>
    </location>
</feature>
<dbReference type="GO" id="GO:0006364">
    <property type="term" value="P:rRNA processing"/>
    <property type="evidence" value="ECO:0007669"/>
    <property type="project" value="UniProtKB-KW"/>
</dbReference>
<evidence type="ECO:0000256" key="5">
    <source>
        <dbReference type="ARBA" id="ARBA00022737"/>
    </source>
</evidence>
<keyword evidence="6" id="KW-0804">Transcription</keyword>
<evidence type="ECO:0000256" key="6">
    <source>
        <dbReference type="ARBA" id="ARBA00023163"/>
    </source>
</evidence>
<keyword evidence="11" id="KW-1185">Reference proteome</keyword>
<dbReference type="SMART" id="SM00320">
    <property type="entry name" value="WD40"/>
    <property type="match status" value="1"/>
</dbReference>
<dbReference type="Pfam" id="PF23769">
    <property type="entry name" value="Beta-prop_WDR75_2nd"/>
    <property type="match status" value="1"/>
</dbReference>
<organism evidence="10 11">
    <name type="scientific">Hyphopichia burtonii NRRL Y-1933</name>
    <dbReference type="NCBI Taxonomy" id="984485"/>
    <lineage>
        <taxon>Eukaryota</taxon>
        <taxon>Fungi</taxon>
        <taxon>Dikarya</taxon>
        <taxon>Ascomycota</taxon>
        <taxon>Saccharomycotina</taxon>
        <taxon>Pichiomycetes</taxon>
        <taxon>Debaryomycetaceae</taxon>
        <taxon>Hyphopichia</taxon>
    </lineage>
</organism>
<comment type="subcellular location">
    <subcellularLocation>
        <location evidence="1">Nucleus</location>
        <location evidence="1">Nucleolus</location>
    </subcellularLocation>
</comment>
<evidence type="ECO:0000313" key="10">
    <source>
        <dbReference type="EMBL" id="ODV70481.1"/>
    </source>
</evidence>
<evidence type="ECO:0000259" key="9">
    <source>
        <dbReference type="Pfam" id="PF23769"/>
    </source>
</evidence>
<dbReference type="GO" id="GO:0003723">
    <property type="term" value="F:RNA binding"/>
    <property type="evidence" value="ECO:0007669"/>
    <property type="project" value="InterPro"/>
</dbReference>
<dbReference type="InterPro" id="IPR057644">
    <property type="entry name" value="Beta-prop_WDR75_2nd"/>
</dbReference>
<dbReference type="RefSeq" id="XP_020079548.1">
    <property type="nucleotide sequence ID" value="XM_020219210.1"/>
</dbReference>
<dbReference type="InterPro" id="IPR036322">
    <property type="entry name" value="WD40_repeat_dom_sf"/>
</dbReference>